<evidence type="ECO:0008006" key="5">
    <source>
        <dbReference type="Google" id="ProtNLM"/>
    </source>
</evidence>
<keyword evidence="4" id="KW-1185">Reference proteome</keyword>
<dbReference type="HOGENOM" id="CLU_653780_0_0_1"/>
<organism evidence="3 4">
    <name type="scientific">Botryobasidium botryosum (strain FD-172 SS1)</name>
    <dbReference type="NCBI Taxonomy" id="930990"/>
    <lineage>
        <taxon>Eukaryota</taxon>
        <taxon>Fungi</taxon>
        <taxon>Dikarya</taxon>
        <taxon>Basidiomycota</taxon>
        <taxon>Agaricomycotina</taxon>
        <taxon>Agaricomycetes</taxon>
        <taxon>Cantharellales</taxon>
        <taxon>Botryobasidiaceae</taxon>
        <taxon>Botryobasidium</taxon>
    </lineage>
</organism>
<feature type="transmembrane region" description="Helical" evidence="2">
    <location>
        <begin position="52"/>
        <end position="70"/>
    </location>
</feature>
<dbReference type="InParanoid" id="A0A067M2K5"/>
<feature type="transmembrane region" description="Helical" evidence="2">
    <location>
        <begin position="12"/>
        <end position="32"/>
    </location>
</feature>
<name>A0A067M2K5_BOTB1</name>
<keyword evidence="2" id="KW-1133">Transmembrane helix</keyword>
<evidence type="ECO:0000256" key="1">
    <source>
        <dbReference type="SAM" id="MobiDB-lite"/>
    </source>
</evidence>
<evidence type="ECO:0000256" key="2">
    <source>
        <dbReference type="SAM" id="Phobius"/>
    </source>
</evidence>
<gene>
    <name evidence="3" type="ORF">BOTBODRAFT_182226</name>
</gene>
<reference evidence="4" key="1">
    <citation type="journal article" date="2014" name="Proc. Natl. Acad. Sci. U.S.A.">
        <title>Extensive sampling of basidiomycete genomes demonstrates inadequacy of the white-rot/brown-rot paradigm for wood decay fungi.</title>
        <authorList>
            <person name="Riley R."/>
            <person name="Salamov A.A."/>
            <person name="Brown D.W."/>
            <person name="Nagy L.G."/>
            <person name="Floudas D."/>
            <person name="Held B.W."/>
            <person name="Levasseur A."/>
            <person name="Lombard V."/>
            <person name="Morin E."/>
            <person name="Otillar R."/>
            <person name="Lindquist E.A."/>
            <person name="Sun H."/>
            <person name="LaButti K.M."/>
            <person name="Schmutz J."/>
            <person name="Jabbour D."/>
            <person name="Luo H."/>
            <person name="Baker S.E."/>
            <person name="Pisabarro A.G."/>
            <person name="Walton J.D."/>
            <person name="Blanchette R.A."/>
            <person name="Henrissat B."/>
            <person name="Martin F."/>
            <person name="Cullen D."/>
            <person name="Hibbett D.S."/>
            <person name="Grigoriev I.V."/>
        </authorList>
    </citation>
    <scope>NUCLEOTIDE SEQUENCE [LARGE SCALE GENOMIC DNA]</scope>
    <source>
        <strain evidence="4">FD-172 SS1</strain>
    </source>
</reference>
<dbReference type="AlphaFoldDB" id="A0A067M2K5"/>
<dbReference type="EMBL" id="KL198187">
    <property type="protein sequence ID" value="KDQ05786.1"/>
    <property type="molecule type" value="Genomic_DNA"/>
</dbReference>
<protein>
    <recommendedName>
        <fullName evidence="5">CCHC-type domain-containing protein</fullName>
    </recommendedName>
</protein>
<evidence type="ECO:0000313" key="4">
    <source>
        <dbReference type="Proteomes" id="UP000027195"/>
    </source>
</evidence>
<dbReference type="STRING" id="930990.A0A067M2K5"/>
<dbReference type="OrthoDB" id="3069741at2759"/>
<sequence>MEEEALEDQFSFPLLSLIGLVVLGLSLCYLPHILYHTLFPHVSTAAPNYSHILSVVILISISLIYILSLLHRRHRLCPYLSRAHIISMEETNGGEQAVFGLYPGAEEEVTVKDVEKVVEARREREMMSRGDLMEYHRAFLLVSNPLVASEELSARERDRLYLSGFSGDLLTLVRARLMVLFPDHRLRNPYPMKDVRDAALFMLDGTPAQLVNPVQLPTRALLTSSARANDPAPFASRGSSQTSDLEDVLRKINDNLAAAVQIMTAAAARPHTAQIAPAYNPPAIPGTSFRPNTCFFCADTSHYIRDCARAAEYVKDGKCIRDAGGRIVLPNTNMVPRGVGGQTMMERIDAWHAANPGQMKPTSGVIRSPQPAHASRRQSSGTEEVMQFEMVEEEEEDRIAVLMKALKAELRLREGRKWEC</sequence>
<keyword evidence="2" id="KW-0812">Transmembrane</keyword>
<keyword evidence="2" id="KW-0472">Membrane</keyword>
<feature type="region of interest" description="Disordered" evidence="1">
    <location>
        <begin position="355"/>
        <end position="384"/>
    </location>
</feature>
<evidence type="ECO:0000313" key="3">
    <source>
        <dbReference type="EMBL" id="KDQ05786.1"/>
    </source>
</evidence>
<dbReference type="Proteomes" id="UP000027195">
    <property type="component" value="Unassembled WGS sequence"/>
</dbReference>
<accession>A0A067M2K5</accession>
<proteinExistence type="predicted"/>